<feature type="transmembrane region" description="Helical" evidence="1">
    <location>
        <begin position="192"/>
        <end position="212"/>
    </location>
</feature>
<evidence type="ECO:0008006" key="4">
    <source>
        <dbReference type="Google" id="ProtNLM"/>
    </source>
</evidence>
<dbReference type="Proteomes" id="UP001596298">
    <property type="component" value="Unassembled WGS sequence"/>
</dbReference>
<keyword evidence="1" id="KW-0812">Transmembrane</keyword>
<accession>A0ABW2AGA0</accession>
<evidence type="ECO:0000313" key="3">
    <source>
        <dbReference type="Proteomes" id="UP001596298"/>
    </source>
</evidence>
<feature type="transmembrane region" description="Helical" evidence="1">
    <location>
        <begin position="99"/>
        <end position="118"/>
    </location>
</feature>
<feature type="transmembrane region" description="Helical" evidence="1">
    <location>
        <begin position="45"/>
        <end position="65"/>
    </location>
</feature>
<keyword evidence="3" id="KW-1185">Reference proteome</keyword>
<feature type="transmembrane region" description="Helical" evidence="1">
    <location>
        <begin position="159"/>
        <end position="180"/>
    </location>
</feature>
<evidence type="ECO:0000256" key="1">
    <source>
        <dbReference type="SAM" id="Phobius"/>
    </source>
</evidence>
<protein>
    <recommendedName>
        <fullName evidence="4">DMT family transporter</fullName>
    </recommendedName>
</protein>
<feature type="transmembrane region" description="Helical" evidence="1">
    <location>
        <begin position="218"/>
        <end position="240"/>
    </location>
</feature>
<proteinExistence type="predicted"/>
<sequence>MLALVGAVLAAIAYGAATVLQAIGVRRLREAPTGSSLLARCRAGWLYAAGLALDAVGFVLSFAALRSLPLFLVESMLASSVGVTAVLAVIWLGVRLSRLEVGALAVTGIGLVLLAISAQEGAARTLDSRGGWLLLGGGVAIAVVFGLGMADRNRARSSITLAVASGLGFGLSGIVARVLNTSNPLWHTVFQAQLWALILAGAVALVAYGFALDRGRTTSVAAITFAVETIVPAAIGLAFLGDEIRRGLVVVAVLGFVITLGGCLALAGHAEIEA</sequence>
<evidence type="ECO:0000313" key="2">
    <source>
        <dbReference type="EMBL" id="MFC6705820.1"/>
    </source>
</evidence>
<feature type="transmembrane region" description="Helical" evidence="1">
    <location>
        <begin position="130"/>
        <end position="147"/>
    </location>
</feature>
<feature type="transmembrane region" description="Helical" evidence="1">
    <location>
        <begin position="247"/>
        <end position="268"/>
    </location>
</feature>
<dbReference type="PANTHER" id="PTHR40761:SF1">
    <property type="entry name" value="CONSERVED INTEGRAL MEMBRANE ALANINE VALINE AND LEUCINE RICH PROTEIN-RELATED"/>
    <property type="match status" value="1"/>
</dbReference>
<name>A0ABW2AGA0_9MICO</name>
<keyword evidence="1" id="KW-0472">Membrane</keyword>
<comment type="caution">
    <text evidence="2">The sequence shown here is derived from an EMBL/GenBank/DDBJ whole genome shotgun (WGS) entry which is preliminary data.</text>
</comment>
<gene>
    <name evidence="2" type="ORF">ACFQDH_11225</name>
</gene>
<feature type="transmembrane region" description="Helical" evidence="1">
    <location>
        <begin position="72"/>
        <end position="93"/>
    </location>
</feature>
<keyword evidence="1" id="KW-1133">Transmembrane helix</keyword>
<dbReference type="PANTHER" id="PTHR40761">
    <property type="entry name" value="CONSERVED INTEGRAL MEMBRANE ALANINE VALINE AND LEUCINE RICH PROTEIN-RELATED"/>
    <property type="match status" value="1"/>
</dbReference>
<dbReference type="EMBL" id="JBHSWH010000001">
    <property type="protein sequence ID" value="MFC6705820.1"/>
    <property type="molecule type" value="Genomic_DNA"/>
</dbReference>
<reference evidence="3" key="1">
    <citation type="journal article" date="2019" name="Int. J. Syst. Evol. Microbiol.">
        <title>The Global Catalogue of Microorganisms (GCM) 10K type strain sequencing project: providing services to taxonomists for standard genome sequencing and annotation.</title>
        <authorList>
            <consortium name="The Broad Institute Genomics Platform"/>
            <consortium name="The Broad Institute Genome Sequencing Center for Infectious Disease"/>
            <person name="Wu L."/>
            <person name="Ma J."/>
        </authorList>
    </citation>
    <scope>NUCLEOTIDE SEQUENCE [LARGE SCALE GENOMIC DNA]</scope>
    <source>
        <strain evidence="3">CCUG 58127</strain>
    </source>
</reference>
<organism evidence="2 3">
    <name type="scientific">Flexivirga alba</name>
    <dbReference type="NCBI Taxonomy" id="702742"/>
    <lineage>
        <taxon>Bacteria</taxon>
        <taxon>Bacillati</taxon>
        <taxon>Actinomycetota</taxon>
        <taxon>Actinomycetes</taxon>
        <taxon>Micrococcales</taxon>
        <taxon>Dermacoccaceae</taxon>
        <taxon>Flexivirga</taxon>
    </lineage>
</organism>
<dbReference type="RefSeq" id="WP_382401303.1">
    <property type="nucleotide sequence ID" value="NZ_JBHSWH010000001.1"/>
</dbReference>